<keyword evidence="2" id="KW-1185">Reference proteome</keyword>
<name>A0AAP2DRF3_9BACT</name>
<accession>A0AAP2DRF3</accession>
<dbReference type="EMBL" id="JAHESF010000032">
    <property type="protein sequence ID" value="MBT1699958.1"/>
    <property type="molecule type" value="Genomic_DNA"/>
</dbReference>
<reference evidence="1 2" key="1">
    <citation type="submission" date="2021-05" db="EMBL/GenBank/DDBJ databases">
        <title>A Polyphasic approach of four new species of the genus Ohtaekwangia: Ohtaekwangia histidinii sp. nov., Ohtaekwangia cretensis sp. nov., Ohtaekwangia indiensis sp. nov., Ohtaekwangia reichenbachii sp. nov. from diverse environment.</title>
        <authorList>
            <person name="Octaviana S."/>
        </authorList>
    </citation>
    <scope>NUCLEOTIDE SEQUENCE [LARGE SCALE GENOMIC DNA]</scope>
    <source>
        <strain evidence="1 2">PWU4</strain>
    </source>
</reference>
<dbReference type="AlphaFoldDB" id="A0AAP2DRF3"/>
<dbReference type="Proteomes" id="UP001319200">
    <property type="component" value="Unassembled WGS sequence"/>
</dbReference>
<protein>
    <submittedName>
        <fullName evidence="1">Uncharacterized protein</fullName>
    </submittedName>
</protein>
<proteinExistence type="predicted"/>
<sequence>MTLEEFKSSLSAPQPPSGISALLKALWYDGKGDWETSHNIAQDIHSPEGSWIHAYLHRKEGDTGNASYWYHRAGRSMPGSTLEKEWEDISRDLLKRRE</sequence>
<evidence type="ECO:0000313" key="1">
    <source>
        <dbReference type="EMBL" id="MBT1699958.1"/>
    </source>
</evidence>
<gene>
    <name evidence="1" type="ORF">KK083_23935</name>
</gene>
<dbReference type="RefSeq" id="WP_254168235.1">
    <property type="nucleotide sequence ID" value="NZ_JAHESF010000032.1"/>
</dbReference>
<comment type="caution">
    <text evidence="1">The sequence shown here is derived from an EMBL/GenBank/DDBJ whole genome shotgun (WGS) entry which is preliminary data.</text>
</comment>
<evidence type="ECO:0000313" key="2">
    <source>
        <dbReference type="Proteomes" id="UP001319200"/>
    </source>
</evidence>
<organism evidence="1 2">
    <name type="scientific">Chryseosolibacter histidini</name>
    <dbReference type="NCBI Taxonomy" id="2782349"/>
    <lineage>
        <taxon>Bacteria</taxon>
        <taxon>Pseudomonadati</taxon>
        <taxon>Bacteroidota</taxon>
        <taxon>Cytophagia</taxon>
        <taxon>Cytophagales</taxon>
        <taxon>Chryseotaleaceae</taxon>
        <taxon>Chryseosolibacter</taxon>
    </lineage>
</organism>